<organism evidence="1 2">
    <name type="scientific">Paralvinella palmiformis</name>
    <dbReference type="NCBI Taxonomy" id="53620"/>
    <lineage>
        <taxon>Eukaryota</taxon>
        <taxon>Metazoa</taxon>
        <taxon>Spiralia</taxon>
        <taxon>Lophotrochozoa</taxon>
        <taxon>Annelida</taxon>
        <taxon>Polychaeta</taxon>
        <taxon>Sedentaria</taxon>
        <taxon>Canalipalpata</taxon>
        <taxon>Terebellida</taxon>
        <taxon>Terebelliformia</taxon>
        <taxon>Alvinellidae</taxon>
        <taxon>Paralvinella</taxon>
    </lineage>
</organism>
<proteinExistence type="predicted"/>
<gene>
    <name evidence="1" type="ORF">LSH36_729g01001</name>
</gene>
<protein>
    <submittedName>
        <fullName evidence="1">Uncharacterized protein</fullName>
    </submittedName>
</protein>
<evidence type="ECO:0000313" key="1">
    <source>
        <dbReference type="EMBL" id="KAK2144806.1"/>
    </source>
</evidence>
<comment type="caution">
    <text evidence="1">The sequence shown here is derived from an EMBL/GenBank/DDBJ whole genome shotgun (WGS) entry which is preliminary data.</text>
</comment>
<keyword evidence="2" id="KW-1185">Reference proteome</keyword>
<dbReference type="AlphaFoldDB" id="A0AAD9MUY9"/>
<name>A0AAD9MUY9_9ANNE</name>
<evidence type="ECO:0000313" key="2">
    <source>
        <dbReference type="Proteomes" id="UP001208570"/>
    </source>
</evidence>
<sequence>MFVGKRNEFGLKKALYKLPCSRPRSIKISPKSEAKRVKAKKAKRLFQRKMTVRLPSPQLVLLCSLVIVAVLFQETDAWGRFRLRRVVSTPRIHLPRIRLPRIRLPRIRLPRLSLPRVSLPRIRISKGRILPHIRVSWRHGRDSGGNSGTATPPSIDPCSVIVTKSEWGAPSLKPSQSLTLPMSLVAVYACGKSCSTREACIQVAK</sequence>
<dbReference type="Proteomes" id="UP001208570">
    <property type="component" value="Unassembled WGS sequence"/>
</dbReference>
<dbReference type="EMBL" id="JAODUP010000729">
    <property type="protein sequence ID" value="KAK2144806.1"/>
    <property type="molecule type" value="Genomic_DNA"/>
</dbReference>
<accession>A0AAD9MUY9</accession>
<reference evidence="1" key="1">
    <citation type="journal article" date="2023" name="Mol. Biol. Evol.">
        <title>Third-Generation Sequencing Reveals the Adaptive Role of the Epigenome in Three Deep-Sea Polychaetes.</title>
        <authorList>
            <person name="Perez M."/>
            <person name="Aroh O."/>
            <person name="Sun Y."/>
            <person name="Lan Y."/>
            <person name="Juniper S.K."/>
            <person name="Young C.R."/>
            <person name="Angers B."/>
            <person name="Qian P.Y."/>
        </authorList>
    </citation>
    <scope>NUCLEOTIDE SEQUENCE</scope>
    <source>
        <strain evidence="1">P08H-3</strain>
    </source>
</reference>